<feature type="transmembrane region" description="Helical" evidence="1">
    <location>
        <begin position="12"/>
        <end position="30"/>
    </location>
</feature>
<dbReference type="EMBL" id="LPBJ01000115">
    <property type="protein sequence ID" value="KVP85705.1"/>
    <property type="molecule type" value="Genomic_DNA"/>
</dbReference>
<dbReference type="RefSeq" id="WP_059957680.1">
    <property type="nucleotide sequence ID" value="NZ_LPGQ01000001.1"/>
</dbReference>
<evidence type="ECO:0000313" key="2">
    <source>
        <dbReference type="EMBL" id="KVP85705.1"/>
    </source>
</evidence>
<evidence type="ECO:0000256" key="1">
    <source>
        <dbReference type="SAM" id="Phobius"/>
    </source>
</evidence>
<name>A0AAW3MK22_9BURK</name>
<keyword evidence="1" id="KW-1133">Transmembrane helix</keyword>
<proteinExistence type="predicted"/>
<evidence type="ECO:0008006" key="4">
    <source>
        <dbReference type="Google" id="ProtNLM"/>
    </source>
</evidence>
<keyword evidence="3" id="KW-1185">Reference proteome</keyword>
<reference evidence="2 3" key="1">
    <citation type="submission" date="2015-11" db="EMBL/GenBank/DDBJ databases">
        <title>Expanding the genomic diversity of Burkholderia species for the development of highly accurate diagnostics.</title>
        <authorList>
            <person name="Sahl J."/>
            <person name="Keim P."/>
            <person name="Wagner D."/>
        </authorList>
    </citation>
    <scope>NUCLEOTIDE SEQUENCE [LARGE SCALE GENOMIC DNA]</scope>
    <source>
        <strain evidence="2 3">MSMB1808WGS</strain>
    </source>
</reference>
<dbReference type="Proteomes" id="UP000056453">
    <property type="component" value="Unassembled WGS sequence"/>
</dbReference>
<protein>
    <recommendedName>
        <fullName evidence="4">Bacteriophage protein</fullName>
    </recommendedName>
</protein>
<evidence type="ECO:0000313" key="3">
    <source>
        <dbReference type="Proteomes" id="UP000056453"/>
    </source>
</evidence>
<gene>
    <name evidence="2" type="ORF">WJ96_02525</name>
</gene>
<organism evidence="2 3">
    <name type="scientific">Burkholderia ubonensis</name>
    <dbReference type="NCBI Taxonomy" id="101571"/>
    <lineage>
        <taxon>Bacteria</taxon>
        <taxon>Pseudomonadati</taxon>
        <taxon>Pseudomonadota</taxon>
        <taxon>Betaproteobacteria</taxon>
        <taxon>Burkholderiales</taxon>
        <taxon>Burkholderiaceae</taxon>
        <taxon>Burkholderia</taxon>
        <taxon>Burkholderia cepacia complex</taxon>
    </lineage>
</organism>
<keyword evidence="1" id="KW-0472">Membrane</keyword>
<sequence>MMGGFWSGFWGQFFTFTGSVLVAVIANFIAEDFRRFRDGSALASALAGELRAYGAAIADLTKSITQLA</sequence>
<accession>A0AAW3MK22</accession>
<comment type="caution">
    <text evidence="2">The sequence shown here is derived from an EMBL/GenBank/DDBJ whole genome shotgun (WGS) entry which is preliminary data.</text>
</comment>
<keyword evidence="1" id="KW-0812">Transmembrane</keyword>
<dbReference type="AlphaFoldDB" id="A0AAW3MK22"/>